<dbReference type="EMBL" id="UINC01194414">
    <property type="protein sequence ID" value="SVE10485.1"/>
    <property type="molecule type" value="Genomic_DNA"/>
</dbReference>
<name>A0A383ATH3_9ZZZZ</name>
<accession>A0A383ATH3</accession>
<sequence>MYLMPLNKKLRKDNMDDDRLTIIASSFEEAAIEFHRTKLSSRGYRMDGKITSQKFQFMDGLERKDLFDGKMMFSVSFVKKDTSR</sequence>
<reference evidence="1" key="1">
    <citation type="submission" date="2018-05" db="EMBL/GenBank/DDBJ databases">
        <authorList>
            <person name="Lanie J.A."/>
            <person name="Ng W.-L."/>
            <person name="Kazmierczak K.M."/>
            <person name="Andrzejewski T.M."/>
            <person name="Davidsen T.M."/>
            <person name="Wayne K.J."/>
            <person name="Tettelin H."/>
            <person name="Glass J.I."/>
            <person name="Rusch D."/>
            <person name="Podicherti R."/>
            <person name="Tsui H.-C.T."/>
            <person name="Winkler M.E."/>
        </authorList>
    </citation>
    <scope>NUCLEOTIDE SEQUENCE</scope>
</reference>
<protein>
    <recommendedName>
        <fullName evidence="2">AMP nucleosidase</fullName>
    </recommendedName>
</protein>
<gene>
    <name evidence="1" type="ORF">METZ01_LOCUS463339</name>
</gene>
<dbReference type="AlphaFoldDB" id="A0A383ATH3"/>
<proteinExistence type="predicted"/>
<evidence type="ECO:0008006" key="2">
    <source>
        <dbReference type="Google" id="ProtNLM"/>
    </source>
</evidence>
<organism evidence="1">
    <name type="scientific">marine metagenome</name>
    <dbReference type="NCBI Taxonomy" id="408172"/>
    <lineage>
        <taxon>unclassified sequences</taxon>
        <taxon>metagenomes</taxon>
        <taxon>ecological metagenomes</taxon>
    </lineage>
</organism>
<evidence type="ECO:0000313" key="1">
    <source>
        <dbReference type="EMBL" id="SVE10485.1"/>
    </source>
</evidence>